<dbReference type="EMBL" id="QPFP01000024">
    <property type="protein sequence ID" value="TEB30198.1"/>
    <property type="molecule type" value="Genomic_DNA"/>
</dbReference>
<comment type="caution">
    <text evidence="2">The sequence shown here is derived from an EMBL/GenBank/DDBJ whole genome shotgun (WGS) entry which is preliminary data.</text>
</comment>
<dbReference type="OrthoDB" id="5404599at2759"/>
<accession>A0A4Y7T8C0</accession>
<evidence type="ECO:0000256" key="1">
    <source>
        <dbReference type="SAM" id="SignalP"/>
    </source>
</evidence>
<organism evidence="2 3">
    <name type="scientific">Coprinellus micaceus</name>
    <name type="common">Glistening ink-cap mushroom</name>
    <name type="synonym">Coprinus micaceus</name>
    <dbReference type="NCBI Taxonomy" id="71717"/>
    <lineage>
        <taxon>Eukaryota</taxon>
        <taxon>Fungi</taxon>
        <taxon>Dikarya</taxon>
        <taxon>Basidiomycota</taxon>
        <taxon>Agaricomycotina</taxon>
        <taxon>Agaricomycetes</taxon>
        <taxon>Agaricomycetidae</taxon>
        <taxon>Agaricales</taxon>
        <taxon>Agaricineae</taxon>
        <taxon>Psathyrellaceae</taxon>
        <taxon>Coprinellus</taxon>
    </lineage>
</organism>
<feature type="signal peptide" evidence="1">
    <location>
        <begin position="1"/>
        <end position="24"/>
    </location>
</feature>
<keyword evidence="1" id="KW-0732">Signal</keyword>
<proteinExistence type="predicted"/>
<evidence type="ECO:0000313" key="2">
    <source>
        <dbReference type="EMBL" id="TEB30198.1"/>
    </source>
</evidence>
<sequence>MTSQSFTFCALWSVWLWLPDSWRARMYATLARRTNRGHGKISLLPWGLALKRKSRENPQPEAAATRFIHFMEEIEGQTLDKWIADRTGWSDEYMRNFDLIMSREGDADTILPFLSSQEPTMDWCGAEQLFADFFVRWLPPYPQVISGVTGGPLFSIRRDADEFIGPFSDVREFHR</sequence>
<evidence type="ECO:0000313" key="3">
    <source>
        <dbReference type="Proteomes" id="UP000298030"/>
    </source>
</evidence>
<gene>
    <name evidence="2" type="ORF">FA13DRAFT_1734018</name>
</gene>
<dbReference type="STRING" id="71717.A0A4Y7T8C0"/>
<dbReference type="Proteomes" id="UP000298030">
    <property type="component" value="Unassembled WGS sequence"/>
</dbReference>
<feature type="chain" id="PRO_5021504741" evidence="1">
    <location>
        <begin position="25"/>
        <end position="175"/>
    </location>
</feature>
<reference evidence="2 3" key="1">
    <citation type="journal article" date="2019" name="Nat. Ecol. Evol.">
        <title>Megaphylogeny resolves global patterns of mushroom evolution.</title>
        <authorList>
            <person name="Varga T."/>
            <person name="Krizsan K."/>
            <person name="Foldi C."/>
            <person name="Dima B."/>
            <person name="Sanchez-Garcia M."/>
            <person name="Sanchez-Ramirez S."/>
            <person name="Szollosi G.J."/>
            <person name="Szarkandi J.G."/>
            <person name="Papp V."/>
            <person name="Albert L."/>
            <person name="Andreopoulos W."/>
            <person name="Angelini C."/>
            <person name="Antonin V."/>
            <person name="Barry K.W."/>
            <person name="Bougher N.L."/>
            <person name="Buchanan P."/>
            <person name="Buyck B."/>
            <person name="Bense V."/>
            <person name="Catcheside P."/>
            <person name="Chovatia M."/>
            <person name="Cooper J."/>
            <person name="Damon W."/>
            <person name="Desjardin D."/>
            <person name="Finy P."/>
            <person name="Geml J."/>
            <person name="Haridas S."/>
            <person name="Hughes K."/>
            <person name="Justo A."/>
            <person name="Karasinski D."/>
            <person name="Kautmanova I."/>
            <person name="Kiss B."/>
            <person name="Kocsube S."/>
            <person name="Kotiranta H."/>
            <person name="LaButti K.M."/>
            <person name="Lechner B.E."/>
            <person name="Liimatainen K."/>
            <person name="Lipzen A."/>
            <person name="Lukacs Z."/>
            <person name="Mihaltcheva S."/>
            <person name="Morgado L.N."/>
            <person name="Niskanen T."/>
            <person name="Noordeloos M.E."/>
            <person name="Ohm R.A."/>
            <person name="Ortiz-Santana B."/>
            <person name="Ovrebo C."/>
            <person name="Racz N."/>
            <person name="Riley R."/>
            <person name="Savchenko A."/>
            <person name="Shiryaev A."/>
            <person name="Soop K."/>
            <person name="Spirin V."/>
            <person name="Szebenyi C."/>
            <person name="Tomsovsky M."/>
            <person name="Tulloss R.E."/>
            <person name="Uehling J."/>
            <person name="Grigoriev I.V."/>
            <person name="Vagvolgyi C."/>
            <person name="Papp T."/>
            <person name="Martin F.M."/>
            <person name="Miettinen O."/>
            <person name="Hibbett D.S."/>
            <person name="Nagy L.G."/>
        </authorList>
    </citation>
    <scope>NUCLEOTIDE SEQUENCE [LARGE SCALE GENOMIC DNA]</scope>
    <source>
        <strain evidence="2 3">FP101781</strain>
    </source>
</reference>
<dbReference type="AlphaFoldDB" id="A0A4Y7T8C0"/>
<name>A0A4Y7T8C0_COPMI</name>
<protein>
    <submittedName>
        <fullName evidence="2">Uncharacterized protein</fullName>
    </submittedName>
</protein>
<keyword evidence="3" id="KW-1185">Reference proteome</keyword>